<name>A0A285B914_9ENTR</name>
<dbReference type="UniPathway" id="UPA00916">
    <property type="reaction ID" value="UER00889"/>
</dbReference>
<evidence type="ECO:0000313" key="15">
    <source>
        <dbReference type="Proteomes" id="UP000220639"/>
    </source>
</evidence>
<feature type="domain" description="Carbohydrate kinase PfkB" evidence="13">
    <location>
        <begin position="5"/>
        <end position="293"/>
    </location>
</feature>
<comment type="similarity">
    <text evidence="12">Belongs to the carbohydrate kinase PfkB family. Ribokinase subfamily.</text>
</comment>
<comment type="pathway">
    <text evidence="12">Carbohydrate metabolism; D-ribose degradation; D-ribose 5-phosphate from beta-D-ribopyranose: step 2/2.</text>
</comment>
<feature type="active site" description="Proton acceptor" evidence="12">
    <location>
        <position position="255"/>
    </location>
</feature>
<dbReference type="Proteomes" id="UP000220639">
    <property type="component" value="Unassembled WGS sequence"/>
</dbReference>
<evidence type="ECO:0000256" key="1">
    <source>
        <dbReference type="ARBA" id="ARBA00005380"/>
    </source>
</evidence>
<dbReference type="InterPro" id="IPR002139">
    <property type="entry name" value="Ribo/fructo_kinase"/>
</dbReference>
<feature type="binding site" evidence="12">
    <location>
        <position position="290"/>
    </location>
    <ligand>
        <name>K(+)</name>
        <dbReference type="ChEBI" id="CHEBI:29103"/>
    </ligand>
</feature>
<organism evidence="14 15">
    <name type="scientific">Klebsiella grimontii</name>
    <dbReference type="NCBI Taxonomy" id="2058152"/>
    <lineage>
        <taxon>Bacteria</taxon>
        <taxon>Pseudomonadati</taxon>
        <taxon>Pseudomonadota</taxon>
        <taxon>Gammaproteobacteria</taxon>
        <taxon>Enterobacterales</taxon>
        <taxon>Enterobacteriaceae</taxon>
        <taxon>Klebsiella/Raoultella group</taxon>
        <taxon>Klebsiella</taxon>
    </lineage>
</organism>
<dbReference type="PANTHER" id="PTHR10584">
    <property type="entry name" value="SUGAR KINASE"/>
    <property type="match status" value="1"/>
</dbReference>
<feature type="binding site" evidence="12">
    <location>
        <begin position="41"/>
        <end position="45"/>
    </location>
    <ligand>
        <name>substrate</name>
    </ligand>
</feature>
<feature type="binding site" evidence="12">
    <location>
        <begin position="254"/>
        <end position="255"/>
    </location>
    <ligand>
        <name>ATP</name>
        <dbReference type="ChEBI" id="CHEBI:30616"/>
    </ligand>
</feature>
<comment type="function">
    <text evidence="12">Catalyzes the phosphorylation of ribose at O-5 in a reaction requiring ATP and magnesium. The resulting D-ribose-5-phosphate can then be used either for sythesis of nucleotides, histidine, and tryptophan, or as a component of the pentose phosphate pathway.</text>
</comment>
<evidence type="ECO:0000256" key="5">
    <source>
        <dbReference type="ARBA" id="ARBA00022723"/>
    </source>
</evidence>
<feature type="binding site" evidence="12">
    <location>
        <position position="187"/>
    </location>
    <ligand>
        <name>ATP</name>
        <dbReference type="ChEBI" id="CHEBI:30616"/>
    </ligand>
</feature>
<dbReference type="InterPro" id="IPR011611">
    <property type="entry name" value="PfkB_dom"/>
</dbReference>
<feature type="binding site" evidence="12">
    <location>
        <position position="143"/>
    </location>
    <ligand>
        <name>substrate</name>
    </ligand>
</feature>
<comment type="similarity">
    <text evidence="1">Belongs to the carbohydrate kinase pfkB family.</text>
</comment>
<comment type="subcellular location">
    <subcellularLocation>
        <location evidence="12">Cytoplasm</location>
    </subcellularLocation>
</comment>
<dbReference type="SUPFAM" id="SSF53613">
    <property type="entry name" value="Ribokinase-like"/>
    <property type="match status" value="1"/>
</dbReference>
<evidence type="ECO:0000256" key="2">
    <source>
        <dbReference type="ARBA" id="ARBA00012035"/>
    </source>
</evidence>
<evidence type="ECO:0000256" key="7">
    <source>
        <dbReference type="ARBA" id="ARBA00022777"/>
    </source>
</evidence>
<feature type="binding site" evidence="12">
    <location>
        <begin position="13"/>
        <end position="15"/>
    </location>
    <ligand>
        <name>substrate</name>
    </ligand>
</feature>
<feature type="binding site" evidence="12">
    <location>
        <position position="251"/>
    </location>
    <ligand>
        <name>K(+)</name>
        <dbReference type="ChEBI" id="CHEBI:29103"/>
    </ligand>
</feature>
<evidence type="ECO:0000256" key="4">
    <source>
        <dbReference type="ARBA" id="ARBA00022679"/>
    </source>
</evidence>
<dbReference type="GO" id="GO:0046872">
    <property type="term" value="F:metal ion binding"/>
    <property type="evidence" value="ECO:0007669"/>
    <property type="project" value="UniProtKB-KW"/>
</dbReference>
<feature type="binding site" evidence="12">
    <location>
        <position position="255"/>
    </location>
    <ligand>
        <name>substrate</name>
    </ligand>
</feature>
<evidence type="ECO:0000256" key="9">
    <source>
        <dbReference type="ARBA" id="ARBA00022842"/>
    </source>
</evidence>
<keyword evidence="12" id="KW-0963">Cytoplasm</keyword>
<comment type="cofactor">
    <cofactor evidence="12">
        <name>Mg(2+)</name>
        <dbReference type="ChEBI" id="CHEBI:18420"/>
    </cofactor>
    <text evidence="12">Requires a divalent cation, most likely magnesium in vivo, as an electrophilic catalyst to aid phosphoryl group transfer. It is the chelate of the metal and the nucleotide that is the actual substrate.</text>
</comment>
<dbReference type="EC" id="2.7.1.15" evidence="2 12"/>
<comment type="subunit">
    <text evidence="12">Homodimer.</text>
</comment>
<accession>A0A285B914</accession>
<evidence type="ECO:0000259" key="13">
    <source>
        <dbReference type="Pfam" id="PF00294"/>
    </source>
</evidence>
<evidence type="ECO:0000256" key="3">
    <source>
        <dbReference type="ARBA" id="ARBA00016943"/>
    </source>
</evidence>
<comment type="activity regulation">
    <text evidence="12">Activated by a monovalent cation that binds near, but not in, the active site. The most likely occupant of the site in vivo is potassium. Ion binding induces a conformational change that may alter substrate affinity.</text>
</comment>
<dbReference type="InterPro" id="IPR029056">
    <property type="entry name" value="Ribokinase-like"/>
</dbReference>
<protein>
    <recommendedName>
        <fullName evidence="3 12">Ribokinase</fullName>
        <shortName evidence="12">RK</shortName>
        <ecNumber evidence="2 12">2.7.1.15</ecNumber>
    </recommendedName>
</protein>
<dbReference type="EMBL" id="FZTC01000034">
    <property type="protein sequence ID" value="SNU37477.1"/>
    <property type="molecule type" value="Genomic_DNA"/>
</dbReference>
<dbReference type="Gene3D" id="3.40.1190.20">
    <property type="match status" value="1"/>
</dbReference>
<keyword evidence="7 12" id="KW-0418">Kinase</keyword>
<dbReference type="PRINTS" id="PR00990">
    <property type="entry name" value="RIBOKINASE"/>
</dbReference>
<sequence length="314" mass="32231">MMSGKVCVFGSFNFDMVARVERFPVPGESLVACGSMTSAGGKGANQATAALKAGANVHYIGKIGNDTFGHFARRHLKGVGFNAVTLLVAEDIPTGNALIYVAGNDAENMIAVDPGANMTVSDDEIAGCVPAIGCADVVLVQLENNLSAIERVVDAAKAAGAFVVLNPAPWQPVDNAFLSKVDLLTPNATEAGLMTGCQVDSLAAAAEAADALHAQGTRNVIITLGAKGALLSEQGVKSPIPCFPSHPRDTTGAGDAFNGALAARLACGEPLHTAARFAAAYAAVSVEKQGASSLPDYEEARERLLRAASDYEMA</sequence>
<keyword evidence="5 12" id="KW-0479">Metal-binding</keyword>
<comment type="catalytic activity">
    <reaction evidence="12">
        <text>D-ribose + ATP = D-ribose 5-phosphate + ADP + H(+)</text>
        <dbReference type="Rhea" id="RHEA:13697"/>
        <dbReference type="ChEBI" id="CHEBI:15378"/>
        <dbReference type="ChEBI" id="CHEBI:30616"/>
        <dbReference type="ChEBI" id="CHEBI:47013"/>
        <dbReference type="ChEBI" id="CHEBI:78346"/>
        <dbReference type="ChEBI" id="CHEBI:456216"/>
        <dbReference type="EC" id="2.7.1.15"/>
    </reaction>
</comment>
<dbReference type="CDD" id="cd01174">
    <property type="entry name" value="ribokinase"/>
    <property type="match status" value="1"/>
</dbReference>
<dbReference type="GO" id="GO:0005829">
    <property type="term" value="C:cytosol"/>
    <property type="evidence" value="ECO:0007669"/>
    <property type="project" value="TreeGrafter"/>
</dbReference>
<dbReference type="GO" id="GO:0005524">
    <property type="term" value="F:ATP binding"/>
    <property type="evidence" value="ECO:0007669"/>
    <property type="project" value="UniProtKB-UniRule"/>
</dbReference>
<dbReference type="InterPro" id="IPR002173">
    <property type="entry name" value="Carboh/pur_kinase_PfkB_CS"/>
</dbReference>
<evidence type="ECO:0000256" key="6">
    <source>
        <dbReference type="ARBA" id="ARBA00022741"/>
    </source>
</evidence>
<evidence type="ECO:0000256" key="8">
    <source>
        <dbReference type="ARBA" id="ARBA00022840"/>
    </source>
</evidence>
<comment type="caution">
    <text evidence="12">Lacks conserved residue(s) required for the propagation of feature annotation.</text>
</comment>
<evidence type="ECO:0000256" key="12">
    <source>
        <dbReference type="HAMAP-Rule" id="MF_01987"/>
    </source>
</evidence>
<dbReference type="PROSITE" id="PS00584">
    <property type="entry name" value="PFKB_KINASES_2"/>
    <property type="match status" value="1"/>
</dbReference>
<keyword evidence="9 12" id="KW-0460">Magnesium</keyword>
<evidence type="ECO:0000313" key="14">
    <source>
        <dbReference type="EMBL" id="SNU37477.1"/>
    </source>
</evidence>
<evidence type="ECO:0000256" key="11">
    <source>
        <dbReference type="ARBA" id="ARBA00023277"/>
    </source>
</evidence>
<keyword evidence="11 12" id="KW-0119">Carbohydrate metabolism</keyword>
<proteinExistence type="inferred from homology"/>
<feature type="binding site" evidence="12">
    <location>
        <position position="249"/>
    </location>
    <ligand>
        <name>K(+)</name>
        <dbReference type="ChEBI" id="CHEBI:29103"/>
    </ligand>
</feature>
<evidence type="ECO:0000256" key="10">
    <source>
        <dbReference type="ARBA" id="ARBA00022958"/>
    </source>
</evidence>
<dbReference type="Pfam" id="PF00294">
    <property type="entry name" value="PfkB"/>
    <property type="match status" value="1"/>
</dbReference>
<reference evidence="15" key="1">
    <citation type="submission" date="2017-08" db="EMBL/GenBank/DDBJ databases">
        <authorList>
            <person name="Brisse S."/>
        </authorList>
    </citation>
    <scope>NUCLEOTIDE SEQUENCE [LARGE SCALE GENOMIC DNA]</scope>
    <source>
        <strain evidence="15">06D021</strain>
    </source>
</reference>
<dbReference type="HAMAP" id="MF_01987">
    <property type="entry name" value="Ribokinase"/>
    <property type="match status" value="1"/>
</dbReference>
<feature type="binding site" evidence="12">
    <location>
        <begin position="223"/>
        <end position="228"/>
    </location>
    <ligand>
        <name>ATP</name>
        <dbReference type="ChEBI" id="CHEBI:30616"/>
    </ligand>
</feature>
<dbReference type="PANTHER" id="PTHR10584:SF166">
    <property type="entry name" value="RIBOKINASE"/>
    <property type="match status" value="1"/>
</dbReference>
<gene>
    <name evidence="12" type="primary">rbsK</name>
    <name evidence="14" type="ORF">KOSB73_40023</name>
</gene>
<keyword evidence="10 12" id="KW-0630">Potassium</keyword>
<feature type="binding site" evidence="12">
    <location>
        <position position="285"/>
    </location>
    <ligand>
        <name>K(+)</name>
        <dbReference type="ChEBI" id="CHEBI:29103"/>
    </ligand>
</feature>
<dbReference type="GO" id="GO:0019303">
    <property type="term" value="P:D-ribose catabolic process"/>
    <property type="evidence" value="ECO:0007669"/>
    <property type="project" value="UniProtKB-UniRule"/>
</dbReference>
<dbReference type="AlphaFoldDB" id="A0A285B914"/>
<keyword evidence="4 12" id="KW-0808">Transferase</keyword>
<feature type="binding site" evidence="12">
    <location>
        <position position="288"/>
    </location>
    <ligand>
        <name>K(+)</name>
        <dbReference type="ChEBI" id="CHEBI:29103"/>
    </ligand>
</feature>
<keyword evidence="8 12" id="KW-0067">ATP-binding</keyword>
<dbReference type="InterPro" id="IPR011877">
    <property type="entry name" value="Ribokinase"/>
</dbReference>
<keyword evidence="6 12" id="KW-0547">Nucleotide-binding</keyword>
<dbReference type="GO" id="GO:0004747">
    <property type="term" value="F:ribokinase activity"/>
    <property type="evidence" value="ECO:0007669"/>
    <property type="project" value="UniProtKB-UniRule"/>
</dbReference>